<dbReference type="InterPro" id="IPR035919">
    <property type="entry name" value="EAL_sf"/>
</dbReference>
<organism evidence="4 5">
    <name type="scientific">Colwellia psychrerythraea</name>
    <name type="common">Vibrio psychroerythus</name>
    <dbReference type="NCBI Taxonomy" id="28229"/>
    <lineage>
        <taxon>Bacteria</taxon>
        <taxon>Pseudomonadati</taxon>
        <taxon>Pseudomonadota</taxon>
        <taxon>Gammaproteobacteria</taxon>
        <taxon>Alteromonadales</taxon>
        <taxon>Colwelliaceae</taxon>
        <taxon>Colwellia</taxon>
    </lineage>
</organism>
<evidence type="ECO:0000259" key="2">
    <source>
        <dbReference type="PROSITE" id="PS50883"/>
    </source>
</evidence>
<comment type="cofactor">
    <cofactor evidence="1">
        <name>Mg(2+)</name>
        <dbReference type="ChEBI" id="CHEBI:18420"/>
    </cofactor>
</comment>
<dbReference type="RefSeq" id="WP_052093609.1">
    <property type="nucleotide sequence ID" value="NZ_JQEC01000016.1"/>
</dbReference>
<dbReference type="InterPro" id="IPR000160">
    <property type="entry name" value="GGDEF_dom"/>
</dbReference>
<dbReference type="PANTHER" id="PTHR33121">
    <property type="entry name" value="CYCLIC DI-GMP PHOSPHODIESTERASE PDEF"/>
    <property type="match status" value="1"/>
</dbReference>
<proteinExistence type="predicted"/>
<dbReference type="PATRIC" id="fig|28229.3.peg.1823"/>
<dbReference type="GO" id="GO:0071111">
    <property type="term" value="F:cyclic-guanylate-specific phosphodiesterase activity"/>
    <property type="evidence" value="ECO:0007669"/>
    <property type="project" value="InterPro"/>
</dbReference>
<name>A0A099KW55_COLPS</name>
<dbReference type="NCBIfam" id="TIGR00254">
    <property type="entry name" value="GGDEF"/>
    <property type="match status" value="1"/>
</dbReference>
<dbReference type="Gene3D" id="3.20.20.450">
    <property type="entry name" value="EAL domain"/>
    <property type="match status" value="1"/>
</dbReference>
<dbReference type="PROSITE" id="PS50887">
    <property type="entry name" value="GGDEF"/>
    <property type="match status" value="1"/>
</dbReference>
<reference evidence="4 5" key="1">
    <citation type="submission" date="2014-08" db="EMBL/GenBank/DDBJ databases">
        <title>Genomic and Phenotypic Diversity of Colwellia psychrerythraea strains from Disparate Marine Basins.</title>
        <authorList>
            <person name="Techtmann S.M."/>
            <person name="Stelling S.C."/>
            <person name="Utturkar S.M."/>
            <person name="Alshibli N."/>
            <person name="Harris A."/>
            <person name="Brown S.D."/>
            <person name="Hazen T.C."/>
        </authorList>
    </citation>
    <scope>NUCLEOTIDE SEQUENCE [LARGE SCALE GENOMIC DNA]</scope>
    <source>
        <strain evidence="4 5">GAB14E</strain>
    </source>
</reference>
<dbReference type="SUPFAM" id="SSF55073">
    <property type="entry name" value="Nucleotide cyclase"/>
    <property type="match status" value="1"/>
</dbReference>
<evidence type="ECO:0000259" key="3">
    <source>
        <dbReference type="PROSITE" id="PS50887"/>
    </source>
</evidence>
<dbReference type="InterPro" id="IPR001633">
    <property type="entry name" value="EAL_dom"/>
</dbReference>
<protein>
    <submittedName>
        <fullName evidence="4">Diguanylate cyclase/phosphodiesterase</fullName>
    </submittedName>
</protein>
<dbReference type="AlphaFoldDB" id="A0A099KW55"/>
<feature type="domain" description="EAL" evidence="2">
    <location>
        <begin position="304"/>
        <end position="552"/>
    </location>
</feature>
<dbReference type="CDD" id="cd01948">
    <property type="entry name" value="EAL"/>
    <property type="match status" value="1"/>
</dbReference>
<evidence type="ECO:0000313" key="5">
    <source>
        <dbReference type="Proteomes" id="UP000029868"/>
    </source>
</evidence>
<dbReference type="SMART" id="SM00052">
    <property type="entry name" value="EAL"/>
    <property type="match status" value="1"/>
</dbReference>
<dbReference type="OrthoDB" id="9816034at2"/>
<dbReference type="SMART" id="SM00267">
    <property type="entry name" value="GGDEF"/>
    <property type="match status" value="1"/>
</dbReference>
<accession>A0A099KW55</accession>
<evidence type="ECO:0000313" key="4">
    <source>
        <dbReference type="EMBL" id="KGJ94969.1"/>
    </source>
</evidence>
<dbReference type="Pfam" id="PF00990">
    <property type="entry name" value="GGDEF"/>
    <property type="match status" value="1"/>
</dbReference>
<dbReference type="SUPFAM" id="SSF141868">
    <property type="entry name" value="EAL domain-like"/>
    <property type="match status" value="1"/>
</dbReference>
<dbReference type="PANTHER" id="PTHR33121:SF23">
    <property type="entry name" value="CYCLIC DI-GMP PHOSPHODIESTERASE PDEB"/>
    <property type="match status" value="1"/>
</dbReference>
<dbReference type="EMBL" id="JQEC01000016">
    <property type="protein sequence ID" value="KGJ94969.1"/>
    <property type="molecule type" value="Genomic_DNA"/>
</dbReference>
<dbReference type="Pfam" id="PF00563">
    <property type="entry name" value="EAL"/>
    <property type="match status" value="1"/>
</dbReference>
<comment type="caution">
    <text evidence="4">The sequence shown here is derived from an EMBL/GenBank/DDBJ whole genome shotgun (WGS) entry which is preliminary data.</text>
</comment>
<feature type="domain" description="GGDEF" evidence="3">
    <location>
        <begin position="160"/>
        <end position="293"/>
    </location>
</feature>
<dbReference type="InterPro" id="IPR043128">
    <property type="entry name" value="Rev_trsase/Diguanyl_cyclase"/>
</dbReference>
<dbReference type="CDD" id="cd01949">
    <property type="entry name" value="GGDEF"/>
    <property type="match status" value="1"/>
</dbReference>
<dbReference type="InterPro" id="IPR029787">
    <property type="entry name" value="Nucleotide_cyclase"/>
</dbReference>
<dbReference type="Gene3D" id="3.30.70.270">
    <property type="match status" value="1"/>
</dbReference>
<gene>
    <name evidence="4" type="ORF">GAB14E_2203</name>
</gene>
<dbReference type="PROSITE" id="PS50883">
    <property type="entry name" value="EAL"/>
    <property type="match status" value="1"/>
</dbReference>
<sequence>MNELVETTHLRKYLTGIIGNAPFGIITFSVNHEVGIINAEAIRLLGFENSNPDDLIDASYNDTFVNSSKMLKKFQALVKSGDKFEADVLDISISLNIVNFRIRELFNGSLIIIEDVTKQVKLEKQLRYQASHDSLTNLGNRKDFEDCVETYIHKAVEHNLPGAVLFIDLDRFKPVNDIAGHAAGDELLKRVAIILLSNVRNRDIVARIGGDEFAVLLADCPLKMAEKIAEAIRKAVDEMAFIYEGHSIKVGISAGISVINQQNNKLSHIINSADNACQIAKNEGRNQIHVASLETGEYNQHKQQVAWLPKITKALKDNQFRLFVQEISDINQTTSTAHYEILIRLKNEDGSFTSPNAFIPAAERYDLMPQIDRWVIECAFSNIDKKTNYSINLSGLSTCDPTLAQYIESLQKIHDIDARRITFEITETAAIQNIDKCLILIKNLKALGFQFSLDDFGSGLSSFSYLKNLTVDYLKIDGSFVKEIVNDSTSYAMVKSINEVGHTMGLKTIAEFVENKDILEKLKEIGVDYAQGYYIHKPEQLSYTSKPAPKKNYALSNKPSNLWQEMDPIR</sequence>
<dbReference type="FunFam" id="3.30.70.270:FF:000001">
    <property type="entry name" value="Diguanylate cyclase domain protein"/>
    <property type="match status" value="1"/>
</dbReference>
<dbReference type="InterPro" id="IPR050706">
    <property type="entry name" value="Cyclic-di-GMP_PDE-like"/>
</dbReference>
<dbReference type="Gene3D" id="3.30.450.20">
    <property type="entry name" value="PAS domain"/>
    <property type="match status" value="1"/>
</dbReference>
<evidence type="ECO:0000256" key="1">
    <source>
        <dbReference type="ARBA" id="ARBA00001946"/>
    </source>
</evidence>
<dbReference type="Proteomes" id="UP000029868">
    <property type="component" value="Unassembled WGS sequence"/>
</dbReference>